<dbReference type="EC" id="2.7.1.49" evidence="2"/>
<evidence type="ECO:0000256" key="1">
    <source>
        <dbReference type="ARBA" id="ARBA00004948"/>
    </source>
</evidence>
<dbReference type="EMBL" id="JAUYVH010000008">
    <property type="protein sequence ID" value="MDQ9171336.1"/>
    <property type="molecule type" value="Genomic_DNA"/>
</dbReference>
<comment type="pathway">
    <text evidence="1">Cofactor biosynthesis; thiamine diphosphate biosynthesis.</text>
</comment>
<dbReference type="Pfam" id="PF08543">
    <property type="entry name" value="Phos_pyr_kin"/>
    <property type="match status" value="1"/>
</dbReference>
<dbReference type="RefSeq" id="WP_338437274.1">
    <property type="nucleotide sequence ID" value="NZ_JAUYVH010000008.1"/>
</dbReference>
<reference evidence="4 5" key="1">
    <citation type="submission" date="2023-08" db="EMBL/GenBank/DDBJ databases">
        <title>Oxalobacteraceae gen .nov., isolated from river sludge outside the plant.</title>
        <authorList>
            <person name="Zhao S.Y."/>
        </authorList>
    </citation>
    <scope>NUCLEOTIDE SEQUENCE [LARGE SCALE GENOMIC DNA]</scope>
    <source>
        <strain evidence="4 5">R-40</strain>
    </source>
</reference>
<dbReference type="InterPro" id="IPR013749">
    <property type="entry name" value="PM/HMP-P_kinase-1"/>
</dbReference>
<dbReference type="PANTHER" id="PTHR20858">
    <property type="entry name" value="PHOSPHOMETHYLPYRIMIDINE KINASE"/>
    <property type="match status" value="1"/>
</dbReference>
<dbReference type="InterPro" id="IPR004399">
    <property type="entry name" value="HMP/HMP-P_kinase_dom"/>
</dbReference>
<keyword evidence="4" id="KW-0808">Transferase</keyword>
<keyword evidence="4" id="KW-0418">Kinase</keyword>
<evidence type="ECO:0000313" key="4">
    <source>
        <dbReference type="EMBL" id="MDQ9171336.1"/>
    </source>
</evidence>
<dbReference type="Proteomes" id="UP001225596">
    <property type="component" value="Unassembled WGS sequence"/>
</dbReference>
<dbReference type="CDD" id="cd01169">
    <property type="entry name" value="HMPP_kinase"/>
    <property type="match status" value="1"/>
</dbReference>
<accession>A0ABU1BTP2</accession>
<feature type="domain" description="Pyridoxamine kinase/Phosphomethylpyrimidine kinase" evidence="3">
    <location>
        <begin position="22"/>
        <end position="260"/>
    </location>
</feature>
<keyword evidence="5" id="KW-1185">Reference proteome</keyword>
<organism evidence="4 5">
    <name type="scientific">Keguizhuia sedimenti</name>
    <dbReference type="NCBI Taxonomy" id="3064264"/>
    <lineage>
        <taxon>Bacteria</taxon>
        <taxon>Pseudomonadati</taxon>
        <taxon>Pseudomonadota</taxon>
        <taxon>Betaproteobacteria</taxon>
        <taxon>Burkholderiales</taxon>
        <taxon>Oxalobacteraceae</taxon>
        <taxon>Keguizhuia</taxon>
    </lineage>
</organism>
<name>A0ABU1BTP2_9BURK</name>
<evidence type="ECO:0000256" key="2">
    <source>
        <dbReference type="ARBA" id="ARBA00012135"/>
    </source>
</evidence>
<dbReference type="PANTHER" id="PTHR20858:SF17">
    <property type="entry name" value="HYDROXYMETHYLPYRIMIDINE_PHOSPHOMETHYLPYRIMIDINE KINASE THI20-RELATED"/>
    <property type="match status" value="1"/>
</dbReference>
<dbReference type="Gene3D" id="3.40.1190.20">
    <property type="match status" value="1"/>
</dbReference>
<sequence>MSGGQGSSTGKRPCVLVFAGADPSGGAGIQADIQAIVAQGAHPLTVITALTVQDNDRVFAVHPVATELMRQQALALIEKIDIAAIKIGIVANRANAEAIAEFIRILRRQKPDLPVVFDPVLASGHGDALAVGDVVQALAPLIDVATLITPNLMEAAALCRGEPDIEKQAAMLLERGCGHVLIKGGHGPQDQQVQNRWFTHNNGRVWQWPRLPGGFHGSGCTLASAIAGLLACGASMQDAIDHGQAYCQRALDRAYSIAPGQKMPARAPA</sequence>
<evidence type="ECO:0000313" key="5">
    <source>
        <dbReference type="Proteomes" id="UP001225596"/>
    </source>
</evidence>
<dbReference type="InterPro" id="IPR029056">
    <property type="entry name" value="Ribokinase-like"/>
</dbReference>
<proteinExistence type="predicted"/>
<gene>
    <name evidence="4" type="ORF">Q8A64_13055</name>
</gene>
<dbReference type="SUPFAM" id="SSF53613">
    <property type="entry name" value="Ribokinase-like"/>
    <property type="match status" value="1"/>
</dbReference>
<evidence type="ECO:0000259" key="3">
    <source>
        <dbReference type="Pfam" id="PF08543"/>
    </source>
</evidence>
<protein>
    <recommendedName>
        <fullName evidence="2">hydroxymethylpyrimidine kinase</fullName>
        <ecNumber evidence="2">2.7.1.49</ecNumber>
    </recommendedName>
</protein>
<comment type="caution">
    <text evidence="4">The sequence shown here is derived from an EMBL/GenBank/DDBJ whole genome shotgun (WGS) entry which is preliminary data.</text>
</comment>
<dbReference type="GO" id="GO:0016301">
    <property type="term" value="F:kinase activity"/>
    <property type="evidence" value="ECO:0007669"/>
    <property type="project" value="UniProtKB-KW"/>
</dbReference>